<accession>A0ABT7UBC1</accession>
<keyword evidence="1" id="KW-0812">Transmembrane</keyword>
<dbReference type="InterPro" id="IPR029058">
    <property type="entry name" value="AB_hydrolase_fold"/>
</dbReference>
<reference evidence="4 5" key="3">
    <citation type="submission" date="2023-06" db="EMBL/GenBank/DDBJ databases">
        <authorList>
            <person name="Zeman M."/>
            <person name="Kubasova T."/>
            <person name="Jahodarova E."/>
            <person name="Nykrynova M."/>
            <person name="Rychlik I."/>
        </authorList>
    </citation>
    <scope>NUCLEOTIDE SEQUENCE [LARGE SCALE GENOMIC DNA]</scope>
    <source>
        <strain evidence="4 5">ET39</strain>
    </source>
</reference>
<proteinExistence type="predicted"/>
<sequence>MKQRKLLSFLQLPKRPVILTIHGYGRRRSHEMDNLVNWAKKEHFDIIQFDLYDLFDETDCDPRQWLDRARAQVEKVLAEGRSLYLLGFSMGGVIASYLASLYPIEKLVLVAPAFTYLDMSKTADYLRKGTRMLFHSDGEQNTVSVPKSFYPAFVEIVRNCRDSIASVHCPILFLHGDADEVIPLKSSIHAYEKVTHPDKRLIILHEGRHHLLSEPISANECYQLILLFFKGEIVTRRRTFAPDILDTLQHPQVKEPPASEKER</sequence>
<organism evidence="4 5">
    <name type="scientific">Amedibacillus dolichus</name>
    <dbReference type="NCBI Taxonomy" id="31971"/>
    <lineage>
        <taxon>Bacteria</taxon>
        <taxon>Bacillati</taxon>
        <taxon>Bacillota</taxon>
        <taxon>Erysipelotrichia</taxon>
        <taxon>Erysipelotrichales</taxon>
        <taxon>Erysipelotrichaceae</taxon>
        <taxon>Amedibacillus</taxon>
    </lineage>
</organism>
<evidence type="ECO:0000256" key="1">
    <source>
        <dbReference type="SAM" id="Phobius"/>
    </source>
</evidence>
<gene>
    <name evidence="4" type="ORF">QUV96_04730</name>
</gene>
<dbReference type="Proteomes" id="UP001529340">
    <property type="component" value="Unassembled WGS sequence"/>
</dbReference>
<feature type="domain" description="AB hydrolase-1" evidence="3">
    <location>
        <begin position="19"/>
        <end position="131"/>
    </location>
</feature>
<feature type="domain" description="Serine aminopeptidase S33" evidence="2">
    <location>
        <begin position="147"/>
        <end position="215"/>
    </location>
</feature>
<comment type="caution">
    <text evidence="4">The sequence shown here is derived from an EMBL/GenBank/DDBJ whole genome shotgun (WGS) entry which is preliminary data.</text>
</comment>
<dbReference type="PANTHER" id="PTHR11614">
    <property type="entry name" value="PHOSPHOLIPASE-RELATED"/>
    <property type="match status" value="1"/>
</dbReference>
<dbReference type="EMBL" id="JAUDCG010000015">
    <property type="protein sequence ID" value="MDM8156941.1"/>
    <property type="molecule type" value="Genomic_DNA"/>
</dbReference>
<evidence type="ECO:0000313" key="5">
    <source>
        <dbReference type="Proteomes" id="UP001529340"/>
    </source>
</evidence>
<dbReference type="RefSeq" id="WP_289607406.1">
    <property type="nucleotide sequence ID" value="NZ_JAUDCG010000015.1"/>
</dbReference>
<protein>
    <submittedName>
        <fullName evidence="4">YqiA/YcfP family alpha/beta fold hydrolase</fullName>
    </submittedName>
</protein>
<evidence type="ECO:0000259" key="2">
    <source>
        <dbReference type="Pfam" id="PF12146"/>
    </source>
</evidence>
<dbReference type="SUPFAM" id="SSF53474">
    <property type="entry name" value="alpha/beta-Hydrolases"/>
    <property type="match status" value="1"/>
</dbReference>
<dbReference type="Pfam" id="PF12146">
    <property type="entry name" value="Hydrolase_4"/>
    <property type="match status" value="1"/>
</dbReference>
<feature type="transmembrane region" description="Helical" evidence="1">
    <location>
        <begin position="83"/>
        <end position="104"/>
    </location>
</feature>
<evidence type="ECO:0000313" key="4">
    <source>
        <dbReference type="EMBL" id="MDM8156941.1"/>
    </source>
</evidence>
<dbReference type="InterPro" id="IPR000073">
    <property type="entry name" value="AB_hydrolase_1"/>
</dbReference>
<dbReference type="InterPro" id="IPR022742">
    <property type="entry name" value="Hydrolase_4"/>
</dbReference>
<evidence type="ECO:0000259" key="3">
    <source>
        <dbReference type="Pfam" id="PF12697"/>
    </source>
</evidence>
<dbReference type="InterPro" id="IPR051044">
    <property type="entry name" value="MAG_DAG_Lipase"/>
</dbReference>
<dbReference type="Pfam" id="PF12697">
    <property type="entry name" value="Abhydrolase_6"/>
    <property type="match status" value="1"/>
</dbReference>
<keyword evidence="4" id="KW-0378">Hydrolase</keyword>
<dbReference type="Gene3D" id="3.40.50.1820">
    <property type="entry name" value="alpha/beta hydrolase"/>
    <property type="match status" value="1"/>
</dbReference>
<dbReference type="GO" id="GO:0016787">
    <property type="term" value="F:hydrolase activity"/>
    <property type="evidence" value="ECO:0007669"/>
    <property type="project" value="UniProtKB-KW"/>
</dbReference>
<keyword evidence="1" id="KW-0472">Membrane</keyword>
<keyword evidence="5" id="KW-1185">Reference proteome</keyword>
<reference evidence="4 5" key="1">
    <citation type="submission" date="2023-06" db="EMBL/GenBank/DDBJ databases">
        <title>Identification and characterization of horizontal gene transfer across gut microbiota members of farm animals based on homology search.</title>
        <authorList>
            <person name="Schwarzerova J."/>
            <person name="Nykrynova M."/>
            <person name="Jureckova K."/>
            <person name="Cejkova D."/>
            <person name="Rychlik I."/>
        </authorList>
    </citation>
    <scope>NUCLEOTIDE SEQUENCE [LARGE SCALE GENOMIC DNA]</scope>
    <source>
        <strain evidence="4 5">ET39</strain>
    </source>
</reference>
<keyword evidence="1" id="KW-1133">Transmembrane helix</keyword>
<name>A0ABT7UBC1_9FIRM</name>
<reference evidence="5" key="2">
    <citation type="submission" date="2023-06" db="EMBL/GenBank/DDBJ databases">
        <title>Identification and characterization of horizontal gene transfer across gut microbiota members of farm animals based on homology search.</title>
        <authorList>
            <person name="Zeman M."/>
            <person name="Kubasova T."/>
            <person name="Jahodarova E."/>
            <person name="Nykrynova M."/>
            <person name="Rychlik I."/>
        </authorList>
    </citation>
    <scope>NUCLEOTIDE SEQUENCE [LARGE SCALE GENOMIC DNA]</scope>
    <source>
        <strain evidence="5">ET39</strain>
    </source>
</reference>